<protein>
    <submittedName>
        <fullName evidence="1">Uncharacterized protein</fullName>
    </submittedName>
</protein>
<dbReference type="PATRIC" id="fig|1265738.3.peg.7643"/>
<name>M5R7F7_9BACT</name>
<proteinExistence type="predicted"/>
<organism evidence="1 2">
    <name type="scientific">Rhodopirellula maiorica SM1</name>
    <dbReference type="NCBI Taxonomy" id="1265738"/>
    <lineage>
        <taxon>Bacteria</taxon>
        <taxon>Pseudomonadati</taxon>
        <taxon>Planctomycetota</taxon>
        <taxon>Planctomycetia</taxon>
        <taxon>Pirellulales</taxon>
        <taxon>Pirellulaceae</taxon>
        <taxon>Novipirellula</taxon>
    </lineage>
</organism>
<dbReference type="Proteomes" id="UP000011991">
    <property type="component" value="Unassembled WGS sequence"/>
</dbReference>
<reference evidence="1 2" key="1">
    <citation type="journal article" date="2013" name="Mar. Genomics">
        <title>Expression of sulfatases in Rhodopirellula baltica and the diversity of sulfatases in the genus Rhodopirellula.</title>
        <authorList>
            <person name="Wegner C.E."/>
            <person name="Richter-Heitmann T."/>
            <person name="Klindworth A."/>
            <person name="Klockow C."/>
            <person name="Richter M."/>
            <person name="Achstetter T."/>
            <person name="Glockner F.O."/>
            <person name="Harder J."/>
        </authorList>
    </citation>
    <scope>NUCLEOTIDE SEQUENCE [LARGE SCALE GENOMIC DNA]</scope>
    <source>
        <strain evidence="1 2">SM1</strain>
    </source>
</reference>
<comment type="caution">
    <text evidence="1">The sequence shown here is derived from an EMBL/GenBank/DDBJ whole genome shotgun (WGS) entry which is preliminary data.</text>
</comment>
<dbReference type="AlphaFoldDB" id="M5R7F7"/>
<evidence type="ECO:0000313" key="2">
    <source>
        <dbReference type="Proteomes" id="UP000011991"/>
    </source>
</evidence>
<sequence>MPFDQRLDSSMHDISRIFCGLEVQDFWHGSEGQRESGLFFDGDGVHNCTGY</sequence>
<keyword evidence="2" id="KW-1185">Reference proteome</keyword>
<accession>M5R7F7</accession>
<evidence type="ECO:0000313" key="1">
    <source>
        <dbReference type="EMBL" id="EMI15418.1"/>
    </source>
</evidence>
<dbReference type="EMBL" id="ANOG01001095">
    <property type="protein sequence ID" value="EMI15418.1"/>
    <property type="molecule type" value="Genomic_DNA"/>
</dbReference>
<gene>
    <name evidence="1" type="ORF">RMSM_07656</name>
</gene>